<dbReference type="AlphaFoldDB" id="E9FU49"/>
<proteinExistence type="predicted"/>
<gene>
    <name evidence="1" type="ORF">DAPPUDRAFT_303250</name>
</gene>
<dbReference type="KEGG" id="dpx:DAPPUDRAFT_303250"/>
<dbReference type="Proteomes" id="UP000000305">
    <property type="component" value="Unassembled WGS sequence"/>
</dbReference>
<reference evidence="1 2" key="1">
    <citation type="journal article" date="2011" name="Science">
        <title>The ecoresponsive genome of Daphnia pulex.</title>
        <authorList>
            <person name="Colbourne J.K."/>
            <person name="Pfrender M.E."/>
            <person name="Gilbert D."/>
            <person name="Thomas W.K."/>
            <person name="Tucker A."/>
            <person name="Oakley T.H."/>
            <person name="Tokishita S."/>
            <person name="Aerts A."/>
            <person name="Arnold G.J."/>
            <person name="Basu M.K."/>
            <person name="Bauer D.J."/>
            <person name="Caceres C.E."/>
            <person name="Carmel L."/>
            <person name="Casola C."/>
            <person name="Choi J.H."/>
            <person name="Detter J.C."/>
            <person name="Dong Q."/>
            <person name="Dusheyko S."/>
            <person name="Eads B.D."/>
            <person name="Frohlich T."/>
            <person name="Geiler-Samerotte K.A."/>
            <person name="Gerlach D."/>
            <person name="Hatcher P."/>
            <person name="Jogdeo S."/>
            <person name="Krijgsveld J."/>
            <person name="Kriventseva E.V."/>
            <person name="Kultz D."/>
            <person name="Laforsch C."/>
            <person name="Lindquist E."/>
            <person name="Lopez J."/>
            <person name="Manak J.R."/>
            <person name="Muller J."/>
            <person name="Pangilinan J."/>
            <person name="Patwardhan R.P."/>
            <person name="Pitluck S."/>
            <person name="Pritham E.J."/>
            <person name="Rechtsteiner A."/>
            <person name="Rho M."/>
            <person name="Rogozin I.B."/>
            <person name="Sakarya O."/>
            <person name="Salamov A."/>
            <person name="Schaack S."/>
            <person name="Shapiro H."/>
            <person name="Shiga Y."/>
            <person name="Skalitzky C."/>
            <person name="Smith Z."/>
            <person name="Souvorov A."/>
            <person name="Sung W."/>
            <person name="Tang Z."/>
            <person name="Tsuchiya D."/>
            <person name="Tu H."/>
            <person name="Vos H."/>
            <person name="Wang M."/>
            <person name="Wolf Y.I."/>
            <person name="Yamagata H."/>
            <person name="Yamada T."/>
            <person name="Ye Y."/>
            <person name="Shaw J.R."/>
            <person name="Andrews J."/>
            <person name="Crease T.J."/>
            <person name="Tang H."/>
            <person name="Lucas S.M."/>
            <person name="Robertson H.M."/>
            <person name="Bork P."/>
            <person name="Koonin E.V."/>
            <person name="Zdobnov E.M."/>
            <person name="Grigoriev I.V."/>
            <person name="Lynch M."/>
            <person name="Boore J.L."/>
        </authorList>
    </citation>
    <scope>NUCLEOTIDE SEQUENCE [LARGE SCALE GENOMIC DNA]</scope>
</reference>
<dbReference type="HOGENOM" id="CLU_2924927_0_0_1"/>
<accession>E9FU49</accession>
<keyword evidence="2" id="KW-1185">Reference proteome</keyword>
<name>E9FU49_DAPPU</name>
<sequence length="61" mass="6802">MSLSRKPTMMHCSHNNCSSALFALFPVSLKHGRVISLVESVGQCLPLLDWLQFVPDGLFNK</sequence>
<dbReference type="InParanoid" id="E9FU49"/>
<dbReference type="EMBL" id="GL732524">
    <property type="protein sequence ID" value="EFX89533.1"/>
    <property type="molecule type" value="Genomic_DNA"/>
</dbReference>
<organism evidence="1 2">
    <name type="scientific">Daphnia pulex</name>
    <name type="common">Water flea</name>
    <dbReference type="NCBI Taxonomy" id="6669"/>
    <lineage>
        <taxon>Eukaryota</taxon>
        <taxon>Metazoa</taxon>
        <taxon>Ecdysozoa</taxon>
        <taxon>Arthropoda</taxon>
        <taxon>Crustacea</taxon>
        <taxon>Branchiopoda</taxon>
        <taxon>Diplostraca</taxon>
        <taxon>Cladocera</taxon>
        <taxon>Anomopoda</taxon>
        <taxon>Daphniidae</taxon>
        <taxon>Daphnia</taxon>
    </lineage>
</organism>
<evidence type="ECO:0000313" key="2">
    <source>
        <dbReference type="Proteomes" id="UP000000305"/>
    </source>
</evidence>
<protein>
    <submittedName>
        <fullName evidence="1">Uncharacterized protein</fullName>
    </submittedName>
</protein>
<evidence type="ECO:0000313" key="1">
    <source>
        <dbReference type="EMBL" id="EFX89533.1"/>
    </source>
</evidence>